<name>A0ABP9XY86_9FUNG</name>
<evidence type="ECO:0000313" key="3">
    <source>
        <dbReference type="Proteomes" id="UP001476247"/>
    </source>
</evidence>
<evidence type="ECO:0000313" key="2">
    <source>
        <dbReference type="EMBL" id="GAA5799723.1"/>
    </source>
</evidence>
<dbReference type="Pfam" id="PF12825">
    <property type="entry name" value="DUF3818"/>
    <property type="match status" value="1"/>
</dbReference>
<dbReference type="Proteomes" id="UP001476247">
    <property type="component" value="Unassembled WGS sequence"/>
</dbReference>
<feature type="domain" description="PX" evidence="1">
    <location>
        <begin position="3"/>
        <end position="221"/>
    </location>
</feature>
<gene>
    <name evidence="2" type="ORF">HPULCUR_005140</name>
</gene>
<dbReference type="PANTHER" id="PTHR47185">
    <property type="entry name" value="PX DOMAIN-CONTAINING PROTEIN YPR097W"/>
    <property type="match status" value="1"/>
</dbReference>
<sequence>MPIMLSNMNEQTKDMQKDIEELELKINDAPLCQKVCNAVKCDKPAGLELGKTSPIQETLELLKNPAIEPVLSPQQIIKVAFANQPDKLEARTLVEDLYRLWILYARKQEQEMMMSLVFQGVTGDLIKDLFAIFYEPLAQVYKAANIGDTIGHVAAFVNDLIEIVEKLDVEDATNTAQPFIDLVKNHEAKFYQFVHNVHAQDQSKLFDNLLGYVDSLFAFVSHGIPTRIDIEQITKEAGITGDDIGVLKQEIDALCAYHYSRKQRHLERKRQKMMTSTDIADNEEMFNFLPENKEVMGVLNDMVEVDYESDDDDDSIQDEESSLVAHESTIVRPKLVLIPKIAPTFVKHVQTIMQ</sequence>
<dbReference type="PANTHER" id="PTHR47185:SF1">
    <property type="entry name" value="PX DOMAIN-CONTAINING PROTEIN YPR097W"/>
    <property type="match status" value="1"/>
</dbReference>
<dbReference type="InterPro" id="IPR024554">
    <property type="entry name" value="LEC1-like_C"/>
</dbReference>
<comment type="caution">
    <text evidence="2">The sequence shown here is derived from an EMBL/GenBank/DDBJ whole genome shotgun (WGS) entry which is preliminary data.</text>
</comment>
<dbReference type="InterPro" id="IPR047168">
    <property type="entry name" value="LEC1-like"/>
</dbReference>
<accession>A0ABP9XY86</accession>
<evidence type="ECO:0000259" key="1">
    <source>
        <dbReference type="Pfam" id="PF12825"/>
    </source>
</evidence>
<proteinExistence type="predicted"/>
<reference evidence="2 3" key="1">
    <citation type="submission" date="2024-04" db="EMBL/GenBank/DDBJ databases">
        <title>genome sequences of Mucor flavus KT1a and Helicostylum pulchrum KT1b strains isolation_sourced from the surface of a dry-aged beef.</title>
        <authorList>
            <person name="Toyotome T."/>
            <person name="Hosono M."/>
            <person name="Torimaru M."/>
            <person name="Fukuda K."/>
            <person name="Mikami N."/>
        </authorList>
    </citation>
    <scope>NUCLEOTIDE SEQUENCE [LARGE SCALE GENOMIC DNA]</scope>
    <source>
        <strain evidence="2 3">KT1b</strain>
    </source>
</reference>
<organism evidence="2 3">
    <name type="scientific">Helicostylum pulchrum</name>
    <dbReference type="NCBI Taxonomy" id="562976"/>
    <lineage>
        <taxon>Eukaryota</taxon>
        <taxon>Fungi</taxon>
        <taxon>Fungi incertae sedis</taxon>
        <taxon>Mucoromycota</taxon>
        <taxon>Mucoromycotina</taxon>
        <taxon>Mucoromycetes</taxon>
        <taxon>Mucorales</taxon>
        <taxon>Mucorineae</taxon>
        <taxon>Mucoraceae</taxon>
        <taxon>Helicostylum</taxon>
    </lineage>
</organism>
<keyword evidence="3" id="KW-1185">Reference proteome</keyword>
<protein>
    <recommendedName>
        <fullName evidence="1">PX domain-containing protein</fullName>
    </recommendedName>
</protein>
<dbReference type="EMBL" id="BAABUJ010000013">
    <property type="protein sequence ID" value="GAA5799723.1"/>
    <property type="molecule type" value="Genomic_DNA"/>
</dbReference>